<dbReference type="Pfam" id="PF07690">
    <property type="entry name" value="MFS_1"/>
    <property type="match status" value="1"/>
</dbReference>
<dbReference type="GO" id="GO:0022857">
    <property type="term" value="F:transmembrane transporter activity"/>
    <property type="evidence" value="ECO:0007669"/>
    <property type="project" value="InterPro"/>
</dbReference>
<sequence>MTRPAEKPPIGLRWRASPWFVTLIVGAGVATDLLVYSIIIPVLPFRLEELGYTEVSSLVGWLLFAYSGGLVLSTIPIALFSERYAQRWWPLIVGLVVLLAAQILLMEAPNYAVMCVARIIQGVSSSVIWVVGLALLCDTTPEKNVGRQLGFAMMGTSLGLVVGPPVGGLLYDRLGYRSPFIFSAIWTMVDLIGRLLVIERKDAVKWGYDPALVTVNSSVEEASPAVIETTIAEVPELTTDKPESPTPSPAHSPAEHKPAPISLLAVVVKLLHSPRALMALILSVVFGAVWTAQETGLPLHLQAVWGLQSGKVGLVLLAGVVPTLVSSPLAGWYADVKGTEWVSLLTLIGSLPWWGLMIVQSSLALFIVTFALATFFTSAVVAPITAELAAVSRGIQGVGYAHVYGAFNLAYGIGTAVGPIMAGQIYSHVPRGWLAICCLGMGFMGICVPLSFAFTGDRPLLIRWRQGDKGEEEKE</sequence>
<proteinExistence type="predicted"/>
<feature type="transmembrane region" description="Helical" evidence="7">
    <location>
        <begin position="432"/>
        <end position="455"/>
    </location>
</feature>
<dbReference type="InterPro" id="IPR020846">
    <property type="entry name" value="MFS_dom"/>
</dbReference>
<evidence type="ECO:0000313" key="10">
    <source>
        <dbReference type="Proteomes" id="UP000076532"/>
    </source>
</evidence>
<feature type="region of interest" description="Disordered" evidence="6">
    <location>
        <begin position="234"/>
        <end position="256"/>
    </location>
</feature>
<organism evidence="9 10">
    <name type="scientific">Athelia psychrophila</name>
    <dbReference type="NCBI Taxonomy" id="1759441"/>
    <lineage>
        <taxon>Eukaryota</taxon>
        <taxon>Fungi</taxon>
        <taxon>Dikarya</taxon>
        <taxon>Basidiomycota</taxon>
        <taxon>Agaricomycotina</taxon>
        <taxon>Agaricomycetes</taxon>
        <taxon>Agaricomycetidae</taxon>
        <taxon>Atheliales</taxon>
        <taxon>Atheliaceae</taxon>
        <taxon>Athelia</taxon>
    </lineage>
</organism>
<keyword evidence="5 7" id="KW-0472">Membrane</keyword>
<dbReference type="Proteomes" id="UP000076532">
    <property type="component" value="Unassembled WGS sequence"/>
</dbReference>
<evidence type="ECO:0000256" key="1">
    <source>
        <dbReference type="ARBA" id="ARBA00004141"/>
    </source>
</evidence>
<reference evidence="9 10" key="1">
    <citation type="journal article" date="2016" name="Mol. Biol. Evol.">
        <title>Comparative Genomics of Early-Diverging Mushroom-Forming Fungi Provides Insights into the Origins of Lignocellulose Decay Capabilities.</title>
        <authorList>
            <person name="Nagy L.G."/>
            <person name="Riley R."/>
            <person name="Tritt A."/>
            <person name="Adam C."/>
            <person name="Daum C."/>
            <person name="Floudas D."/>
            <person name="Sun H."/>
            <person name="Yadav J.S."/>
            <person name="Pangilinan J."/>
            <person name="Larsson K.H."/>
            <person name="Matsuura K."/>
            <person name="Barry K."/>
            <person name="Labutti K."/>
            <person name="Kuo R."/>
            <person name="Ohm R.A."/>
            <person name="Bhattacharya S.S."/>
            <person name="Shirouzu T."/>
            <person name="Yoshinaga Y."/>
            <person name="Martin F.M."/>
            <person name="Grigoriev I.V."/>
            <person name="Hibbett D.S."/>
        </authorList>
    </citation>
    <scope>NUCLEOTIDE SEQUENCE [LARGE SCALE GENOMIC DNA]</scope>
    <source>
        <strain evidence="9 10">CBS 109695</strain>
    </source>
</reference>
<dbReference type="InterPro" id="IPR050930">
    <property type="entry name" value="MFS_Vesicular_Transporter"/>
</dbReference>
<feature type="transmembrane region" description="Helical" evidence="7">
    <location>
        <begin position="276"/>
        <end position="292"/>
    </location>
</feature>
<feature type="transmembrane region" description="Helical" evidence="7">
    <location>
        <begin position="59"/>
        <end position="81"/>
    </location>
</feature>
<keyword evidence="2" id="KW-0813">Transport</keyword>
<gene>
    <name evidence="9" type="ORF">FIBSPDRAFT_944467</name>
</gene>
<evidence type="ECO:0000313" key="9">
    <source>
        <dbReference type="EMBL" id="KZP32416.1"/>
    </source>
</evidence>
<feature type="transmembrane region" description="Helical" evidence="7">
    <location>
        <begin position="365"/>
        <end position="391"/>
    </location>
</feature>
<feature type="transmembrane region" description="Helical" evidence="7">
    <location>
        <begin position="403"/>
        <end position="426"/>
    </location>
</feature>
<dbReference type="Gene3D" id="1.20.1250.20">
    <property type="entry name" value="MFS general substrate transporter like domains"/>
    <property type="match status" value="2"/>
</dbReference>
<dbReference type="GO" id="GO:0016020">
    <property type="term" value="C:membrane"/>
    <property type="evidence" value="ECO:0007669"/>
    <property type="project" value="UniProtKB-SubCell"/>
</dbReference>
<dbReference type="CDD" id="cd17325">
    <property type="entry name" value="MFS_MdtG_SLC18_like"/>
    <property type="match status" value="1"/>
</dbReference>
<evidence type="ECO:0000256" key="6">
    <source>
        <dbReference type="SAM" id="MobiDB-lite"/>
    </source>
</evidence>
<accession>A0A166V7D8</accession>
<dbReference type="InterPro" id="IPR036259">
    <property type="entry name" value="MFS_trans_sf"/>
</dbReference>
<dbReference type="EMBL" id="KV417486">
    <property type="protein sequence ID" value="KZP32416.1"/>
    <property type="molecule type" value="Genomic_DNA"/>
</dbReference>
<feature type="transmembrane region" description="Helical" evidence="7">
    <location>
        <begin position="177"/>
        <end position="197"/>
    </location>
</feature>
<dbReference type="PANTHER" id="PTHR23506:SF23">
    <property type="entry name" value="GH10249P"/>
    <property type="match status" value="1"/>
</dbReference>
<keyword evidence="10" id="KW-1185">Reference proteome</keyword>
<evidence type="ECO:0000256" key="4">
    <source>
        <dbReference type="ARBA" id="ARBA00022989"/>
    </source>
</evidence>
<dbReference type="SUPFAM" id="SSF103473">
    <property type="entry name" value="MFS general substrate transporter"/>
    <property type="match status" value="1"/>
</dbReference>
<keyword evidence="4 7" id="KW-1133">Transmembrane helix</keyword>
<dbReference type="STRING" id="436010.A0A166V7D8"/>
<dbReference type="InterPro" id="IPR011701">
    <property type="entry name" value="MFS"/>
</dbReference>
<evidence type="ECO:0000256" key="7">
    <source>
        <dbReference type="SAM" id="Phobius"/>
    </source>
</evidence>
<feature type="transmembrane region" description="Helical" evidence="7">
    <location>
        <begin position="341"/>
        <end position="359"/>
    </location>
</feature>
<evidence type="ECO:0000256" key="2">
    <source>
        <dbReference type="ARBA" id="ARBA00022448"/>
    </source>
</evidence>
<keyword evidence="3 7" id="KW-0812">Transmembrane</keyword>
<feature type="transmembrane region" description="Helical" evidence="7">
    <location>
        <begin position="111"/>
        <end position="137"/>
    </location>
</feature>
<feature type="domain" description="Major facilitator superfamily (MFS) profile" evidence="8">
    <location>
        <begin position="21"/>
        <end position="475"/>
    </location>
</feature>
<feature type="transmembrane region" description="Helical" evidence="7">
    <location>
        <begin position="20"/>
        <end position="39"/>
    </location>
</feature>
<evidence type="ECO:0000259" key="8">
    <source>
        <dbReference type="PROSITE" id="PS50850"/>
    </source>
</evidence>
<evidence type="ECO:0000256" key="5">
    <source>
        <dbReference type="ARBA" id="ARBA00023136"/>
    </source>
</evidence>
<dbReference type="PANTHER" id="PTHR23506">
    <property type="entry name" value="GH10249P"/>
    <property type="match status" value="1"/>
</dbReference>
<evidence type="ECO:0000256" key="3">
    <source>
        <dbReference type="ARBA" id="ARBA00022692"/>
    </source>
</evidence>
<dbReference type="OrthoDB" id="440553at2759"/>
<feature type="transmembrane region" description="Helical" evidence="7">
    <location>
        <begin position="312"/>
        <end position="334"/>
    </location>
</feature>
<feature type="transmembrane region" description="Helical" evidence="7">
    <location>
        <begin position="149"/>
        <end position="171"/>
    </location>
</feature>
<dbReference type="AlphaFoldDB" id="A0A166V7D8"/>
<comment type="subcellular location">
    <subcellularLocation>
        <location evidence="1">Membrane</location>
        <topology evidence="1">Multi-pass membrane protein</topology>
    </subcellularLocation>
</comment>
<name>A0A166V7D8_9AGAM</name>
<protein>
    <submittedName>
        <fullName evidence="9">MFS general substrate transporter</fullName>
    </submittedName>
</protein>
<feature type="transmembrane region" description="Helical" evidence="7">
    <location>
        <begin position="88"/>
        <end position="105"/>
    </location>
</feature>
<dbReference type="PROSITE" id="PS50850">
    <property type="entry name" value="MFS"/>
    <property type="match status" value="1"/>
</dbReference>